<feature type="domain" description="Glycosyltransferase subfamily 4-like N-terminal" evidence="3">
    <location>
        <begin position="73"/>
        <end position="144"/>
    </location>
</feature>
<evidence type="ECO:0000259" key="2">
    <source>
        <dbReference type="Pfam" id="PF00534"/>
    </source>
</evidence>
<dbReference type="Proteomes" id="UP000283387">
    <property type="component" value="Unassembled WGS sequence"/>
</dbReference>
<proteinExistence type="predicted"/>
<organism evidence="4 5">
    <name type="scientific">Mangrovibacterium diazotrophicum</name>
    <dbReference type="NCBI Taxonomy" id="1261403"/>
    <lineage>
        <taxon>Bacteria</taxon>
        <taxon>Pseudomonadati</taxon>
        <taxon>Bacteroidota</taxon>
        <taxon>Bacteroidia</taxon>
        <taxon>Marinilabiliales</taxon>
        <taxon>Prolixibacteraceae</taxon>
        <taxon>Mangrovibacterium</taxon>
    </lineage>
</organism>
<dbReference type="EMBL" id="RAPN01000003">
    <property type="protein sequence ID" value="RKD87719.1"/>
    <property type="molecule type" value="Genomic_DNA"/>
</dbReference>
<dbReference type="InterPro" id="IPR001296">
    <property type="entry name" value="Glyco_trans_1"/>
</dbReference>
<dbReference type="Pfam" id="PF00534">
    <property type="entry name" value="Glycos_transf_1"/>
    <property type="match status" value="1"/>
</dbReference>
<dbReference type="AlphaFoldDB" id="A0A419VX06"/>
<comment type="caution">
    <text evidence="4">The sequence shown here is derived from an EMBL/GenBank/DDBJ whole genome shotgun (WGS) entry which is preliminary data.</text>
</comment>
<dbReference type="Gene3D" id="3.40.50.2000">
    <property type="entry name" value="Glycogen Phosphorylase B"/>
    <property type="match status" value="2"/>
</dbReference>
<dbReference type="InterPro" id="IPR028098">
    <property type="entry name" value="Glyco_trans_4-like_N"/>
</dbReference>
<protein>
    <submittedName>
        <fullName evidence="4">Glycosyltransferase involved in cell wall biosynthesis</fullName>
    </submittedName>
</protein>
<feature type="domain" description="Glycosyl transferase family 1" evidence="2">
    <location>
        <begin position="154"/>
        <end position="301"/>
    </location>
</feature>
<gene>
    <name evidence="4" type="ORF">BC643_3726</name>
</gene>
<dbReference type="PANTHER" id="PTHR46401">
    <property type="entry name" value="GLYCOSYLTRANSFERASE WBBK-RELATED"/>
    <property type="match status" value="1"/>
</dbReference>
<dbReference type="GO" id="GO:0009103">
    <property type="term" value="P:lipopolysaccharide biosynthetic process"/>
    <property type="evidence" value="ECO:0007669"/>
    <property type="project" value="TreeGrafter"/>
</dbReference>
<dbReference type="CDD" id="cd03809">
    <property type="entry name" value="GT4_MtfB-like"/>
    <property type="match status" value="1"/>
</dbReference>
<dbReference type="SUPFAM" id="SSF53756">
    <property type="entry name" value="UDP-Glycosyltransferase/glycogen phosphorylase"/>
    <property type="match status" value="1"/>
</dbReference>
<keyword evidence="5" id="KW-1185">Reference proteome</keyword>
<dbReference type="Pfam" id="PF13439">
    <property type="entry name" value="Glyco_transf_4"/>
    <property type="match status" value="1"/>
</dbReference>
<dbReference type="RefSeq" id="WP_120274747.1">
    <property type="nucleotide sequence ID" value="NZ_RAPN01000003.1"/>
</dbReference>
<evidence type="ECO:0000259" key="3">
    <source>
        <dbReference type="Pfam" id="PF13439"/>
    </source>
</evidence>
<accession>A0A419VX06</accession>
<dbReference type="OrthoDB" id="9801609at2"/>
<sequence length="327" mass="37888">MKVTFFFRPKMRGVHSIETLFGNLFNQFPRDIEKEVYICTHKWKRFHSYLKARKYQGEVNHITGDIHQIALFLNRGKTILTIHDIGRWERDLKGWKKRLFKLLWLDLPLRSATIVTTISEFTKSKLVQECGIAADKIRVIHNPATIDFNYAPGAFNAESPTILQIGSGAQKNLNRLIEAVKGTPFRLLLIRRPDAAIEFKLQSLNIPYEWHSNLSRQEVYECYKKCDLIFFASEYEGFGVPILEANAVGRPVVTSNLASMPEVAGKSAILVNPYDVQEIRDALFKLKEKEQYRVQLIQEGIENLKRFSPEKTAQAYYELYQEIKQTN</sequence>
<name>A0A419VX06_9BACT</name>
<reference evidence="4 5" key="1">
    <citation type="submission" date="2018-09" db="EMBL/GenBank/DDBJ databases">
        <title>Genomic Encyclopedia of Archaeal and Bacterial Type Strains, Phase II (KMG-II): from individual species to whole genera.</title>
        <authorList>
            <person name="Goeker M."/>
        </authorList>
    </citation>
    <scope>NUCLEOTIDE SEQUENCE [LARGE SCALE GENOMIC DNA]</scope>
    <source>
        <strain evidence="4 5">DSM 27148</strain>
    </source>
</reference>
<evidence type="ECO:0000256" key="1">
    <source>
        <dbReference type="ARBA" id="ARBA00022679"/>
    </source>
</evidence>
<dbReference type="PANTHER" id="PTHR46401:SF2">
    <property type="entry name" value="GLYCOSYLTRANSFERASE WBBK-RELATED"/>
    <property type="match status" value="1"/>
</dbReference>
<evidence type="ECO:0000313" key="5">
    <source>
        <dbReference type="Proteomes" id="UP000283387"/>
    </source>
</evidence>
<dbReference type="GO" id="GO:0016757">
    <property type="term" value="F:glycosyltransferase activity"/>
    <property type="evidence" value="ECO:0007669"/>
    <property type="project" value="InterPro"/>
</dbReference>
<evidence type="ECO:0000313" key="4">
    <source>
        <dbReference type="EMBL" id="RKD87719.1"/>
    </source>
</evidence>
<keyword evidence="1 4" id="KW-0808">Transferase</keyword>